<evidence type="ECO:0008006" key="2">
    <source>
        <dbReference type="Google" id="ProtNLM"/>
    </source>
</evidence>
<reference evidence="1" key="1">
    <citation type="submission" date="2018-06" db="EMBL/GenBank/DDBJ databases">
        <authorList>
            <person name="Zhirakovskaya E."/>
        </authorList>
    </citation>
    <scope>NUCLEOTIDE SEQUENCE</scope>
</reference>
<protein>
    <recommendedName>
        <fullName evidence="2">Carboxypeptidase regulatory-like domain-containing protein</fullName>
    </recommendedName>
</protein>
<organism evidence="1">
    <name type="scientific">hydrothermal vent metagenome</name>
    <dbReference type="NCBI Taxonomy" id="652676"/>
    <lineage>
        <taxon>unclassified sequences</taxon>
        <taxon>metagenomes</taxon>
        <taxon>ecological metagenomes</taxon>
    </lineage>
</organism>
<dbReference type="Gene3D" id="2.60.40.10">
    <property type="entry name" value="Immunoglobulins"/>
    <property type="match status" value="1"/>
</dbReference>
<evidence type="ECO:0000313" key="1">
    <source>
        <dbReference type="EMBL" id="VAW29193.1"/>
    </source>
</evidence>
<gene>
    <name evidence="1" type="ORF">MNBD_BACTEROID06-972</name>
</gene>
<dbReference type="EMBL" id="UOES01000529">
    <property type="protein sequence ID" value="VAW29193.1"/>
    <property type="molecule type" value="Genomic_DNA"/>
</dbReference>
<dbReference type="PROSITE" id="PS51257">
    <property type="entry name" value="PROKAR_LIPOPROTEIN"/>
    <property type="match status" value="1"/>
</dbReference>
<dbReference type="SUPFAM" id="SSF49478">
    <property type="entry name" value="Cna protein B-type domain"/>
    <property type="match status" value="1"/>
</dbReference>
<name>A0A3B0ULS1_9ZZZZ</name>
<dbReference type="AlphaFoldDB" id="A0A3B0ULS1"/>
<sequence>MKHLTFNKLSILLLGLVLFSTSCKEQFSEKDALDAQQQIDMAIYVYDAGAKDEPAVVGATVTFVQGTETRTVTTDETGVALFPKAKIGGYILKVTAENFTSYSDNDEIYSDNFRQGQETFQVGIYSLTSDNMATVRGRVAIESDLTNDVTEYAAGIDLNLTVYLSNATEVFTTTTDAEGRYSID</sequence>
<feature type="non-terminal residue" evidence="1">
    <location>
        <position position="184"/>
    </location>
</feature>
<accession>A0A3B0ULS1</accession>
<proteinExistence type="predicted"/>
<dbReference type="InterPro" id="IPR013783">
    <property type="entry name" value="Ig-like_fold"/>
</dbReference>